<reference evidence="1 2" key="1">
    <citation type="journal article" date="2016" name="Genome Announc.">
        <title>Draft Genome Sequences of Five Rapidly Growing Mycobacterium Species, M. thermoresistibile, M. fortuitum subsp. acetamidolyticum, M. canariasense, M. brisbanense, and M. novocastrense.</title>
        <authorList>
            <person name="Katahira K."/>
            <person name="Ogura Y."/>
            <person name="Gotoh Y."/>
            <person name="Hayashi T."/>
        </authorList>
    </citation>
    <scope>NUCLEOTIDE SEQUENCE [LARGE SCALE GENOMIC DNA]</scope>
    <source>
        <strain evidence="1 2">JCM6362</strain>
    </source>
</reference>
<dbReference type="RefSeq" id="WP_003923591.1">
    <property type="nucleotide sequence ID" value="NZ_BCTB01000039.1"/>
</dbReference>
<evidence type="ECO:0000313" key="2">
    <source>
        <dbReference type="Proteomes" id="UP000069654"/>
    </source>
</evidence>
<dbReference type="AlphaFoldDB" id="A0A100XGK4"/>
<evidence type="ECO:0000313" key="1">
    <source>
        <dbReference type="EMBL" id="GAT16246.1"/>
    </source>
</evidence>
<proteinExistence type="predicted"/>
<gene>
    <name evidence="1" type="ORF">RMCT_3215</name>
</gene>
<comment type="caution">
    <text evidence="1">The sequence shown here is derived from an EMBL/GenBank/DDBJ whole genome shotgun (WGS) entry which is preliminary data.</text>
</comment>
<dbReference type="Proteomes" id="UP000069654">
    <property type="component" value="Unassembled WGS sequence"/>
</dbReference>
<dbReference type="OMA" id="FARHPKC"/>
<dbReference type="OrthoDB" id="3541981at2"/>
<organism evidence="1 2">
    <name type="scientific">Mycolicibacterium thermoresistibile</name>
    <name type="common">Mycobacterium thermoresistibile</name>
    <dbReference type="NCBI Taxonomy" id="1797"/>
    <lineage>
        <taxon>Bacteria</taxon>
        <taxon>Bacillati</taxon>
        <taxon>Actinomycetota</taxon>
        <taxon>Actinomycetes</taxon>
        <taxon>Mycobacteriales</taxon>
        <taxon>Mycobacteriaceae</taxon>
        <taxon>Mycolicibacterium</taxon>
    </lineage>
</organism>
<protein>
    <submittedName>
        <fullName evidence="1">Uncharacterized protein</fullName>
    </submittedName>
</protein>
<accession>A0A100XGK4</accession>
<dbReference type="EMBL" id="BCTB01000039">
    <property type="protein sequence ID" value="GAT16246.1"/>
    <property type="molecule type" value="Genomic_DNA"/>
</dbReference>
<reference evidence="2" key="2">
    <citation type="submission" date="2016-02" db="EMBL/GenBank/DDBJ databases">
        <title>Draft genome sequence of five rapidly growing Mycobacterium species.</title>
        <authorList>
            <person name="Katahira K."/>
            <person name="Gotou Y."/>
            <person name="Iida K."/>
            <person name="Ogura Y."/>
            <person name="Hayashi T."/>
        </authorList>
    </citation>
    <scope>NUCLEOTIDE SEQUENCE [LARGE SCALE GENOMIC DNA]</scope>
    <source>
        <strain evidence="2">JCM6362</strain>
    </source>
</reference>
<name>A0A100XGK4_MYCTH</name>
<sequence>MEQTTERLHIVESTDWKAAVISLLDSRYPFCPWRYGFGEARAGEPVAMVLNTEPASVLTSVGRLGVDGRPDLAVIAWPFRGPGLVDLATLTMVLGLDEDPRESWQLTGDAAQRMESTLLECEYRHDHATLFGHSTVVQARILLRSDGLCTGCDNLLDLARDDAETNFHIHTVGVPPREAPQVLVRTERVPSYYYGPIPDDYWRPDLPADWPGVLCTRCKRRMDEDGHTSLLDFRFSQHPKCPSCGAQRTQRAMFGELAVRSYSEILPWRDPRGCIVTNDIWTCAECLHRW</sequence>
<dbReference type="STRING" id="1797.RMCT_3215"/>